<dbReference type="GO" id="GO:0005737">
    <property type="term" value="C:cytoplasm"/>
    <property type="evidence" value="ECO:0007669"/>
    <property type="project" value="TreeGrafter"/>
</dbReference>
<dbReference type="WBParaSite" id="scf7180000417060.g897">
    <property type="protein sequence ID" value="scf7180000417060.g897"/>
    <property type="gene ID" value="scf7180000417060.g897"/>
</dbReference>
<dbReference type="Gene3D" id="2.60.120.620">
    <property type="entry name" value="q2cbj1_9rhob like domain"/>
    <property type="match status" value="1"/>
</dbReference>
<proteinExistence type="predicted"/>
<name>A0A915NIJ5_9BILA</name>
<evidence type="ECO:0000313" key="2">
    <source>
        <dbReference type="WBParaSite" id="scf7180000417060.g897"/>
    </source>
</evidence>
<protein>
    <submittedName>
        <fullName evidence="2">Uncharacterized protein</fullName>
    </submittedName>
</protein>
<evidence type="ECO:0000313" key="1">
    <source>
        <dbReference type="Proteomes" id="UP000887560"/>
    </source>
</evidence>
<accession>A0A915NIJ5</accession>
<dbReference type="PANTHER" id="PTHR12117:SF0">
    <property type="entry name" value="PROLYL 3-HYDROXYLASE OGFOD1"/>
    <property type="match status" value="1"/>
</dbReference>
<dbReference type="InterPro" id="IPR051842">
    <property type="entry name" value="uS12_prolyl_hydroxylase"/>
</dbReference>
<keyword evidence="1" id="KW-1185">Reference proteome</keyword>
<dbReference type="AlphaFoldDB" id="A0A915NIJ5"/>
<reference evidence="2" key="1">
    <citation type="submission" date="2022-11" db="UniProtKB">
        <authorList>
            <consortium name="WormBaseParasite"/>
        </authorList>
    </citation>
    <scope>IDENTIFICATION</scope>
</reference>
<dbReference type="PANTHER" id="PTHR12117">
    <property type="entry name" value="HISTONE ACETYLTRANSFERASE COMPLEX"/>
    <property type="match status" value="1"/>
</dbReference>
<dbReference type="GO" id="GO:0006449">
    <property type="term" value="P:regulation of translational termination"/>
    <property type="evidence" value="ECO:0007669"/>
    <property type="project" value="TreeGrafter"/>
</dbReference>
<dbReference type="GO" id="GO:0031543">
    <property type="term" value="F:peptidyl-proline dioxygenase activity"/>
    <property type="evidence" value="ECO:0007669"/>
    <property type="project" value="TreeGrafter"/>
</dbReference>
<organism evidence="1 2">
    <name type="scientific">Meloidogyne floridensis</name>
    <dbReference type="NCBI Taxonomy" id="298350"/>
    <lineage>
        <taxon>Eukaryota</taxon>
        <taxon>Metazoa</taxon>
        <taxon>Ecdysozoa</taxon>
        <taxon>Nematoda</taxon>
        <taxon>Chromadorea</taxon>
        <taxon>Rhabditida</taxon>
        <taxon>Tylenchina</taxon>
        <taxon>Tylenchomorpha</taxon>
        <taxon>Tylenchoidea</taxon>
        <taxon>Meloidogynidae</taxon>
        <taxon>Meloidogyninae</taxon>
        <taxon>Meloidogyne</taxon>
    </lineage>
</organism>
<dbReference type="Proteomes" id="UP000887560">
    <property type="component" value="Unplaced"/>
</dbReference>
<sequence>MASSISSTSPKFIINENYKNNEFKNKIISILEDLKDELNSVAWIPKSNDLLSLNQTVDIANLLEEHYPILYNFRQFLLNDVRRWLMAMTGVQLGEKLALTGSRYSSGDCLLTHDDKLE</sequence>